<dbReference type="EMBL" id="CM001376">
    <property type="protein sequence ID" value="EHM13193.1"/>
    <property type="molecule type" value="Genomic_DNA"/>
</dbReference>
<feature type="chain" id="PRO_5003540871" evidence="2">
    <location>
        <begin position="24"/>
        <end position="244"/>
    </location>
</feature>
<gene>
    <name evidence="3" type="ORF">JonanDRAFT_0815</name>
</gene>
<keyword evidence="1" id="KW-0175">Coiled coil</keyword>
<dbReference type="Proteomes" id="UP000003806">
    <property type="component" value="Chromosome"/>
</dbReference>
<name>H0UKI4_9BACT</name>
<dbReference type="OrthoDB" id="3911at2"/>
<keyword evidence="4" id="KW-1185">Reference proteome</keyword>
<organism evidence="3 4">
    <name type="scientific">Jonquetella anthropi DSM 22815</name>
    <dbReference type="NCBI Taxonomy" id="885272"/>
    <lineage>
        <taxon>Bacteria</taxon>
        <taxon>Thermotogati</taxon>
        <taxon>Synergistota</taxon>
        <taxon>Synergistia</taxon>
        <taxon>Synergistales</taxon>
        <taxon>Dethiosulfovibrionaceae</taxon>
        <taxon>Jonquetella</taxon>
    </lineage>
</organism>
<dbReference type="AlphaFoldDB" id="H0UKI4"/>
<dbReference type="RefSeq" id="WP_008522881.1">
    <property type="nucleotide sequence ID" value="NZ_CM001376.1"/>
</dbReference>
<protein>
    <submittedName>
        <fullName evidence="3">Uncharacterized protein</fullName>
    </submittedName>
</protein>
<sequence length="244" mass="27612">MNLKSAAIFAVVCSLVSAPIAQAAEWQQTQKFRDKFGGELTIIATYYGAAEVDRQVRENAEKNLWTEDEADQFRYTLLRQLKLDEYIPIHLKFITSGPALRMSPFGSLVDLIVGKNHISPADYEKKFNFKITDQIDGFVYFPRENAKGKPFLTDKTKQITLTLNGSGISPVVFSKNIHFAWDVSDDQPDKMLQGAAGAKLEIDRLLKRLTNLNERESTLQKELNDVQAEKKTVNDRINVLQGNK</sequence>
<feature type="coiled-coil region" evidence="1">
    <location>
        <begin position="195"/>
        <end position="243"/>
    </location>
</feature>
<evidence type="ECO:0000256" key="1">
    <source>
        <dbReference type="SAM" id="Coils"/>
    </source>
</evidence>
<proteinExistence type="predicted"/>
<keyword evidence="2" id="KW-0732">Signal</keyword>
<evidence type="ECO:0000313" key="4">
    <source>
        <dbReference type="Proteomes" id="UP000003806"/>
    </source>
</evidence>
<evidence type="ECO:0000256" key="2">
    <source>
        <dbReference type="SAM" id="SignalP"/>
    </source>
</evidence>
<evidence type="ECO:0000313" key="3">
    <source>
        <dbReference type="EMBL" id="EHM13193.1"/>
    </source>
</evidence>
<dbReference type="eggNOG" id="ENOG502ZC6M">
    <property type="taxonomic scope" value="Bacteria"/>
</dbReference>
<feature type="signal peptide" evidence="2">
    <location>
        <begin position="1"/>
        <end position="23"/>
    </location>
</feature>
<accession>H0UKI4</accession>
<dbReference type="HOGENOM" id="CLU_1123368_0_0_0"/>
<dbReference type="STRING" id="885272.JonanDRAFT_0815"/>
<reference evidence="3 4" key="1">
    <citation type="submission" date="2011-11" db="EMBL/GenBank/DDBJ databases">
        <title>The Noncontiguous Finished genome of Jonquetella anthropi DSM 22815.</title>
        <authorList>
            <consortium name="US DOE Joint Genome Institute (JGI-PGF)"/>
            <person name="Lucas S."/>
            <person name="Copeland A."/>
            <person name="Lapidus A."/>
            <person name="Glavina del Rio T."/>
            <person name="Dalin E."/>
            <person name="Tice H."/>
            <person name="Bruce D."/>
            <person name="Goodwin L."/>
            <person name="Pitluck S."/>
            <person name="Peters L."/>
            <person name="Mikhailova N."/>
            <person name="Held B."/>
            <person name="Kyrpides N."/>
            <person name="Mavromatis K."/>
            <person name="Ivanova N."/>
            <person name="Markowitz V."/>
            <person name="Cheng J.-F."/>
            <person name="Hugenholtz P."/>
            <person name="Woyke T."/>
            <person name="Wu D."/>
            <person name="Gronow S."/>
            <person name="Wellnitz S."/>
            <person name="Brambilla E."/>
            <person name="Klenk H.-P."/>
            <person name="Eisen J.A."/>
        </authorList>
    </citation>
    <scope>NUCLEOTIDE SEQUENCE [LARGE SCALE GENOMIC DNA]</scope>
    <source>
        <strain evidence="3 4">DSM 22815</strain>
    </source>
</reference>